<accession>A0ABU0IMT9</accession>
<proteinExistence type="predicted"/>
<reference evidence="1 2" key="1">
    <citation type="submission" date="2023-07" db="EMBL/GenBank/DDBJ databases">
        <title>Genomic Encyclopedia of Type Strains, Phase IV (KMG-IV): sequencing the most valuable type-strain genomes for metagenomic binning, comparative biology and taxonomic classification.</title>
        <authorList>
            <person name="Goeker M."/>
        </authorList>
    </citation>
    <scope>NUCLEOTIDE SEQUENCE [LARGE SCALE GENOMIC DNA]</scope>
    <source>
        <strain evidence="1 2">DSM 18695</strain>
    </source>
</reference>
<evidence type="ECO:0000313" key="1">
    <source>
        <dbReference type="EMBL" id="MDQ0463310.1"/>
    </source>
</evidence>
<dbReference type="RefSeq" id="WP_307346947.1">
    <property type="nucleotide sequence ID" value="NZ_JAUSVS010000001.1"/>
</dbReference>
<sequence>MRHARPAALDELEPLLAQIRALRGLTEKARGVFYRKSKAFLHFHEDPAGLFADVRLSADFDRFRVQTAEEQAALVGLLSRHLND</sequence>
<organism evidence="1 2">
    <name type="scientific">Caulobacter ginsengisoli</name>
    <dbReference type="NCBI Taxonomy" id="400775"/>
    <lineage>
        <taxon>Bacteria</taxon>
        <taxon>Pseudomonadati</taxon>
        <taxon>Pseudomonadota</taxon>
        <taxon>Alphaproteobacteria</taxon>
        <taxon>Caulobacterales</taxon>
        <taxon>Caulobacteraceae</taxon>
        <taxon>Caulobacter</taxon>
    </lineage>
</organism>
<keyword evidence="2" id="KW-1185">Reference proteome</keyword>
<dbReference type="EMBL" id="JAUSVS010000001">
    <property type="protein sequence ID" value="MDQ0463310.1"/>
    <property type="molecule type" value="Genomic_DNA"/>
</dbReference>
<dbReference type="Proteomes" id="UP001228905">
    <property type="component" value="Unassembled WGS sequence"/>
</dbReference>
<name>A0ABU0IMT9_9CAUL</name>
<evidence type="ECO:0000313" key="2">
    <source>
        <dbReference type="Proteomes" id="UP001228905"/>
    </source>
</evidence>
<comment type="caution">
    <text evidence="1">The sequence shown here is derived from an EMBL/GenBank/DDBJ whole genome shotgun (WGS) entry which is preliminary data.</text>
</comment>
<gene>
    <name evidence="1" type="ORF">QO010_001058</name>
</gene>
<protein>
    <submittedName>
        <fullName evidence="1">Uncharacterized protein</fullName>
    </submittedName>
</protein>